<dbReference type="OrthoDB" id="6090636at2759"/>
<gene>
    <name evidence="1" type="ORF">MEDL_36222</name>
</gene>
<keyword evidence="2" id="KW-1185">Reference proteome</keyword>
<sequence length="365" mass="42175">MSKSDRIKSLEFYAYLCQKVGSEEIVKSRRLIYTIGDIAMDNNYPRISSGSKGEGLNFKGSDTDVMFIEPDFRVYESMSDVTDRWGVSLLMDTDETPPCFTYLNILPKYGVPFLFTEQLREQKNDAHHFVPELPNMHCIPTNKQKYFKYKHYLSQLLIGVNSDAISGWLLLATFFYSHKHYTEALIITDHVLSKYTDKTIPVPVETSCNIVVFHELHDNVMELMKHEKTITIVKNLTNLDINLDSKSLAVLPELQQDAQDPFMVYTCKPMAHFIRFLSYYYRGNVDAYENAFMRLLRECIDNMNNKQTGSERMGKMFQLFYTMYFLGISAQMIGESDLAKKIFRSIAICDVYNSTSAASRLSKLI</sequence>
<evidence type="ECO:0000313" key="2">
    <source>
        <dbReference type="Proteomes" id="UP000683360"/>
    </source>
</evidence>
<comment type="caution">
    <text evidence="1">The sequence shown here is derived from an EMBL/GenBank/DDBJ whole genome shotgun (WGS) entry which is preliminary data.</text>
</comment>
<dbReference type="EMBL" id="CAJPWZ010001768">
    <property type="protein sequence ID" value="CAG2222916.1"/>
    <property type="molecule type" value="Genomic_DNA"/>
</dbReference>
<proteinExistence type="predicted"/>
<name>A0A8S3SNM8_MYTED</name>
<reference evidence="1" key="1">
    <citation type="submission" date="2021-03" db="EMBL/GenBank/DDBJ databases">
        <authorList>
            <person name="Bekaert M."/>
        </authorList>
    </citation>
    <scope>NUCLEOTIDE SEQUENCE</scope>
</reference>
<protein>
    <submittedName>
        <fullName evidence="1">Uncharacterized protein</fullName>
    </submittedName>
</protein>
<accession>A0A8S3SNM8</accession>
<organism evidence="1 2">
    <name type="scientific">Mytilus edulis</name>
    <name type="common">Blue mussel</name>
    <dbReference type="NCBI Taxonomy" id="6550"/>
    <lineage>
        <taxon>Eukaryota</taxon>
        <taxon>Metazoa</taxon>
        <taxon>Spiralia</taxon>
        <taxon>Lophotrochozoa</taxon>
        <taxon>Mollusca</taxon>
        <taxon>Bivalvia</taxon>
        <taxon>Autobranchia</taxon>
        <taxon>Pteriomorphia</taxon>
        <taxon>Mytilida</taxon>
        <taxon>Mytiloidea</taxon>
        <taxon>Mytilidae</taxon>
        <taxon>Mytilinae</taxon>
        <taxon>Mytilus</taxon>
    </lineage>
</organism>
<dbReference type="AlphaFoldDB" id="A0A8S3SNM8"/>
<evidence type="ECO:0000313" key="1">
    <source>
        <dbReference type="EMBL" id="CAG2222916.1"/>
    </source>
</evidence>
<dbReference type="Proteomes" id="UP000683360">
    <property type="component" value="Unassembled WGS sequence"/>
</dbReference>